<dbReference type="InterPro" id="IPR051675">
    <property type="entry name" value="Endo/Exo/Phosphatase_dom_1"/>
</dbReference>
<evidence type="ECO:0000313" key="2">
    <source>
        <dbReference type="EMBL" id="MBW4359892.1"/>
    </source>
</evidence>
<dbReference type="Pfam" id="PF12836">
    <property type="entry name" value="HHH_3"/>
    <property type="match status" value="2"/>
</dbReference>
<dbReference type="EMBL" id="JAHWYN010000003">
    <property type="protein sequence ID" value="MBW4359892.1"/>
    <property type="molecule type" value="Genomic_DNA"/>
</dbReference>
<proteinExistence type="predicted"/>
<keyword evidence="1" id="KW-1133">Transmembrane helix</keyword>
<sequence length="294" mass="34619">MTFNTIKDYFKFSREQRAGIVVLFGIIIVLQLIYFFVDFNETEKEYPEKQKWLTFQSEIDAEKLQRQNYKPKIFPFNPNFISDYKGYKLGMSIQEIDRLLAFRKENKFVNSAKEFQDVTKVSDSLLNVISPFFKFPDWVNNKKKFKEYKYDQNSAFAKKEKIALIDINQATKEDLIKINGIGEAISLRILTQKEKLGGFVSMEQLKDVWGLSPEVILNLNTHFKIAKLPNLNKIDVNNASIKELSQFFYFKYDLARQIVKYRSMNGDFKNIEDLIKINSFPVEKANFIALYLDF</sequence>
<feature type="transmembrane region" description="Helical" evidence="1">
    <location>
        <begin position="20"/>
        <end position="37"/>
    </location>
</feature>
<reference evidence="2 3" key="1">
    <citation type="submission" date="2021-07" db="EMBL/GenBank/DDBJ databases">
        <title>Flavobacterium sp. nov. isolated from sediment on the Taihu Lake.</title>
        <authorList>
            <person name="Qu J.-H."/>
        </authorList>
    </citation>
    <scope>NUCLEOTIDE SEQUENCE [LARGE SCALE GENOMIC DNA]</scope>
    <source>
        <strain evidence="2 3">NAS39</strain>
    </source>
</reference>
<evidence type="ECO:0000256" key="1">
    <source>
        <dbReference type="SAM" id="Phobius"/>
    </source>
</evidence>
<evidence type="ECO:0000313" key="3">
    <source>
        <dbReference type="Proteomes" id="UP000812031"/>
    </source>
</evidence>
<dbReference type="Proteomes" id="UP000812031">
    <property type="component" value="Unassembled WGS sequence"/>
</dbReference>
<dbReference type="RefSeq" id="WP_219316405.1">
    <property type="nucleotide sequence ID" value="NZ_JAHWYN010000003.1"/>
</dbReference>
<name>A0ABS6XT91_9FLAO</name>
<accession>A0ABS6XT91</accession>
<keyword evidence="1" id="KW-0472">Membrane</keyword>
<comment type="caution">
    <text evidence="2">The sequence shown here is derived from an EMBL/GenBank/DDBJ whole genome shotgun (WGS) entry which is preliminary data.</text>
</comment>
<dbReference type="PANTHER" id="PTHR21180">
    <property type="entry name" value="ENDONUCLEASE/EXONUCLEASE/PHOSPHATASE FAMILY DOMAIN-CONTAINING PROTEIN 1"/>
    <property type="match status" value="1"/>
</dbReference>
<keyword evidence="3" id="KW-1185">Reference proteome</keyword>
<keyword evidence="1" id="KW-0812">Transmembrane</keyword>
<protein>
    <submittedName>
        <fullName evidence="2">Helix-hairpin-helix domain-containing protein</fullName>
    </submittedName>
</protein>
<organism evidence="2 3">
    <name type="scientific">Flavobacterium taihuense</name>
    <dbReference type="NCBI Taxonomy" id="2857508"/>
    <lineage>
        <taxon>Bacteria</taxon>
        <taxon>Pseudomonadati</taxon>
        <taxon>Bacteroidota</taxon>
        <taxon>Flavobacteriia</taxon>
        <taxon>Flavobacteriales</taxon>
        <taxon>Flavobacteriaceae</taxon>
        <taxon>Flavobacterium</taxon>
    </lineage>
</organism>
<gene>
    <name evidence="2" type="ORF">KZH69_05275</name>
</gene>
<dbReference type="PANTHER" id="PTHR21180:SF32">
    <property type="entry name" value="ENDONUCLEASE_EXONUCLEASE_PHOSPHATASE FAMILY DOMAIN-CONTAINING PROTEIN 1"/>
    <property type="match status" value="1"/>
</dbReference>